<dbReference type="EMBL" id="JAVUPU010000002">
    <property type="protein sequence ID" value="MDT9598148.1"/>
    <property type="molecule type" value="Genomic_DNA"/>
</dbReference>
<dbReference type="PANTHER" id="PTHR34218">
    <property type="entry name" value="PEPTIDASE S45 PENICILLIN AMIDASE"/>
    <property type="match status" value="1"/>
</dbReference>
<keyword evidence="6" id="KW-1185">Reference proteome</keyword>
<sequence length="778" mass="84091">MSAPAAAAEREAWDVEGLEHEAELIVDRWGLAHIYAASERDAYFLQGYNVARDRLWQVDLWRKRGLGLLSASLGPAYVKKDRAARLLLYRGDMQAEWDRYGPGSLARYEAFAAGINAFVDEVLAGRKPLPEAFVLTDSRPARWRAEDIVRIRSNTLVGNVRSEVARAQVACAAGIDADRLRLRLYPDHKTEIPAGLDPCDIVPEVLQDYGLATADVSFEPGRETALADPNPADAAEAARMEGSNNWVIAPSKSATGRPILANDPHRVFAIPSLRYVVHLEAPGLSLIGAGEPAVPGISLGHNGKGAFGLTIFGTDQEDLYVYELKPGEPDSYRYGDGWERMKIVRETIAVKGGKAEQVELRFTRHGPVLFQDAAKGRAFALRTIWSTPGTSGYAAASWHAQADSWDDFRRTADHWGTPPLNLIWADTSGTTGWIASAMVPVRHNWDGLLPVPGDGRYEWDGVLREGALPSIKNPAKGWFASANEMNLPPNYPASPPISYEASDRSRADRLGQVLGARDKVSIADAAALQMDTYSNMAARLVKLSRGMAPADADQRKALALLGAWDLDVGVDSIAASIYETWATQHLGRTLIARAAPAAARIIGAGSADASLHALETRDPLLGADPDAAIQAILSESLAATLEDLRTRLGSDMDGWRWGKLHGISLEPAIAVLADAERKAAMAVGPAEMPGSASTPALMAYRGTNFAAVHGASVRLVIDVGAWDKSLFLNMPGQSGNADDPHYKDLFGRWRAGDFAPLSYTRAAVDAAAERVIRLRPAR</sequence>
<dbReference type="Gene3D" id="3.60.20.10">
    <property type="entry name" value="Glutamine Phosphoribosylpyrophosphate, subunit 1, domain 1"/>
    <property type="match status" value="1"/>
</dbReference>
<dbReference type="GO" id="GO:0016787">
    <property type="term" value="F:hydrolase activity"/>
    <property type="evidence" value="ECO:0007669"/>
    <property type="project" value="UniProtKB-KW"/>
</dbReference>
<evidence type="ECO:0000256" key="4">
    <source>
        <dbReference type="ARBA" id="ARBA00023145"/>
    </source>
</evidence>
<dbReference type="Gene3D" id="1.10.439.10">
    <property type="entry name" value="Penicillin Amidohydrolase, domain 1"/>
    <property type="match status" value="1"/>
</dbReference>
<dbReference type="InterPro" id="IPR002692">
    <property type="entry name" value="S45"/>
</dbReference>
<name>A0ABU3Q3Z8_9SPHN</name>
<dbReference type="RefSeq" id="WP_315723943.1">
    <property type="nucleotide sequence ID" value="NZ_JAVUPU010000002.1"/>
</dbReference>
<dbReference type="InterPro" id="IPR014395">
    <property type="entry name" value="Pen/GL7ACA/AHL_acylase"/>
</dbReference>
<dbReference type="InterPro" id="IPR029055">
    <property type="entry name" value="Ntn_hydrolases_N"/>
</dbReference>
<reference evidence="5 6" key="1">
    <citation type="submission" date="2023-05" db="EMBL/GenBank/DDBJ databases">
        <authorList>
            <person name="Guo Y."/>
        </authorList>
    </citation>
    <scope>NUCLEOTIDE SEQUENCE [LARGE SCALE GENOMIC DNA]</scope>
    <source>
        <strain evidence="5 6">GR2756</strain>
    </source>
</reference>
<proteinExistence type="inferred from homology"/>
<comment type="similarity">
    <text evidence="1">Belongs to the peptidase S45 family.</text>
</comment>
<dbReference type="InterPro" id="IPR023343">
    <property type="entry name" value="Penicillin_amidase_dom1"/>
</dbReference>
<dbReference type="SUPFAM" id="SSF56235">
    <property type="entry name" value="N-terminal nucleophile aminohydrolases (Ntn hydrolases)"/>
    <property type="match status" value="1"/>
</dbReference>
<protein>
    <submittedName>
        <fullName evidence="5">Penicillin acylase family protein</fullName>
        <ecNumber evidence="5">3.5.1.-</ecNumber>
    </submittedName>
</protein>
<dbReference type="PANTHER" id="PTHR34218:SF3">
    <property type="entry name" value="ACYL-HOMOSERINE LACTONE ACYLASE PVDQ"/>
    <property type="match status" value="1"/>
</dbReference>
<dbReference type="InterPro" id="IPR043147">
    <property type="entry name" value="Penicillin_amidase_A-knob"/>
</dbReference>
<dbReference type="Gene3D" id="2.30.120.10">
    <property type="match status" value="1"/>
</dbReference>
<evidence type="ECO:0000256" key="2">
    <source>
        <dbReference type="ARBA" id="ARBA00022729"/>
    </source>
</evidence>
<dbReference type="CDD" id="cd03747">
    <property type="entry name" value="Ntn_PGA_like"/>
    <property type="match status" value="1"/>
</dbReference>
<dbReference type="EC" id="3.5.1.-" evidence="5"/>
<dbReference type="InterPro" id="IPR043146">
    <property type="entry name" value="Penicillin_amidase_N_B-knob"/>
</dbReference>
<dbReference type="Gene3D" id="1.10.1400.10">
    <property type="match status" value="1"/>
</dbReference>
<evidence type="ECO:0000256" key="3">
    <source>
        <dbReference type="ARBA" id="ARBA00022801"/>
    </source>
</evidence>
<accession>A0ABU3Q3Z8</accession>
<dbReference type="PIRSF" id="PIRSF001227">
    <property type="entry name" value="Pen_acylase"/>
    <property type="match status" value="1"/>
</dbReference>
<keyword evidence="3 5" id="KW-0378">Hydrolase</keyword>
<evidence type="ECO:0000313" key="6">
    <source>
        <dbReference type="Proteomes" id="UP001259572"/>
    </source>
</evidence>
<organism evidence="5 6">
    <name type="scientific">Sphingosinicella rhizophila</name>
    <dbReference type="NCBI Taxonomy" id="3050082"/>
    <lineage>
        <taxon>Bacteria</taxon>
        <taxon>Pseudomonadati</taxon>
        <taxon>Pseudomonadota</taxon>
        <taxon>Alphaproteobacteria</taxon>
        <taxon>Sphingomonadales</taxon>
        <taxon>Sphingosinicellaceae</taxon>
        <taxon>Sphingosinicella</taxon>
    </lineage>
</organism>
<evidence type="ECO:0000256" key="1">
    <source>
        <dbReference type="ARBA" id="ARBA00006586"/>
    </source>
</evidence>
<dbReference type="Proteomes" id="UP001259572">
    <property type="component" value="Unassembled WGS sequence"/>
</dbReference>
<keyword evidence="4" id="KW-0865">Zymogen</keyword>
<gene>
    <name evidence="5" type="ORF">RQX22_04180</name>
</gene>
<dbReference type="Pfam" id="PF01804">
    <property type="entry name" value="Penicil_amidase"/>
    <property type="match status" value="1"/>
</dbReference>
<comment type="caution">
    <text evidence="5">The sequence shown here is derived from an EMBL/GenBank/DDBJ whole genome shotgun (WGS) entry which is preliminary data.</text>
</comment>
<keyword evidence="2" id="KW-0732">Signal</keyword>
<evidence type="ECO:0000313" key="5">
    <source>
        <dbReference type="EMBL" id="MDT9598148.1"/>
    </source>
</evidence>